<evidence type="ECO:0000313" key="2">
    <source>
        <dbReference type="EMBL" id="CAA9300655.1"/>
    </source>
</evidence>
<evidence type="ECO:0000256" key="1">
    <source>
        <dbReference type="SAM" id="MobiDB-lite"/>
    </source>
</evidence>
<gene>
    <name evidence="2" type="ORF">AVDCRST_MAG11-805</name>
</gene>
<dbReference type="EMBL" id="CADCTU010000167">
    <property type="protein sequence ID" value="CAA9300655.1"/>
    <property type="molecule type" value="Genomic_DNA"/>
</dbReference>
<feature type="compositionally biased region" description="Low complexity" evidence="1">
    <location>
        <begin position="32"/>
        <end position="55"/>
    </location>
</feature>
<proteinExistence type="predicted"/>
<accession>A0A6J4KBT4</accession>
<feature type="region of interest" description="Disordered" evidence="1">
    <location>
        <begin position="1"/>
        <end position="55"/>
    </location>
</feature>
<sequence length="55" mass="6237">WAVSRSRGTPDRRRLTHHAPRTTHDAPRRRAPTATERQARAAVAPGRRGAWCVVR</sequence>
<protein>
    <submittedName>
        <fullName evidence="2">Uncharacterized protein</fullName>
    </submittedName>
</protein>
<dbReference type="AlphaFoldDB" id="A0A6J4KBT4"/>
<organism evidence="2">
    <name type="scientific">uncultured Gemmatimonadaceae bacterium</name>
    <dbReference type="NCBI Taxonomy" id="246130"/>
    <lineage>
        <taxon>Bacteria</taxon>
        <taxon>Pseudomonadati</taxon>
        <taxon>Gemmatimonadota</taxon>
        <taxon>Gemmatimonadia</taxon>
        <taxon>Gemmatimonadales</taxon>
        <taxon>Gemmatimonadaceae</taxon>
        <taxon>environmental samples</taxon>
    </lineage>
</organism>
<feature type="non-terminal residue" evidence="2">
    <location>
        <position position="55"/>
    </location>
</feature>
<feature type="non-terminal residue" evidence="2">
    <location>
        <position position="1"/>
    </location>
</feature>
<name>A0A6J4KBT4_9BACT</name>
<reference evidence="2" key="1">
    <citation type="submission" date="2020-02" db="EMBL/GenBank/DDBJ databases">
        <authorList>
            <person name="Meier V. D."/>
        </authorList>
    </citation>
    <scope>NUCLEOTIDE SEQUENCE</scope>
    <source>
        <strain evidence="2">AVDCRST_MAG11</strain>
    </source>
</reference>